<dbReference type="PANTHER" id="PTHR43194">
    <property type="entry name" value="HYDROLASE ALPHA/BETA FOLD FAMILY"/>
    <property type="match status" value="1"/>
</dbReference>
<name>A0ABY8A6I4_9ACTN</name>
<dbReference type="RefSeq" id="WP_275306804.1">
    <property type="nucleotide sequence ID" value="NZ_CP095749.1"/>
</dbReference>
<dbReference type="Proteomes" id="UP001218629">
    <property type="component" value="Chromosome"/>
</dbReference>
<accession>A0ABY8A6I4</accession>
<feature type="domain" description="AB hydrolase-1" evidence="1">
    <location>
        <begin position="39"/>
        <end position="254"/>
    </location>
</feature>
<keyword evidence="3" id="KW-1185">Reference proteome</keyword>
<evidence type="ECO:0000259" key="1">
    <source>
        <dbReference type="Pfam" id="PF12697"/>
    </source>
</evidence>
<dbReference type="InterPro" id="IPR029058">
    <property type="entry name" value="AB_hydrolase_fold"/>
</dbReference>
<evidence type="ECO:0000313" key="3">
    <source>
        <dbReference type="Proteomes" id="UP001218629"/>
    </source>
</evidence>
<dbReference type="InterPro" id="IPR050228">
    <property type="entry name" value="Carboxylesterase_BioH"/>
</dbReference>
<protein>
    <submittedName>
        <fullName evidence="2">Alpha/beta hydrolase</fullName>
    </submittedName>
</protein>
<organism evidence="2 3">
    <name type="scientific">Streptomyces yunnanensis</name>
    <dbReference type="NCBI Taxonomy" id="156453"/>
    <lineage>
        <taxon>Bacteria</taxon>
        <taxon>Bacillati</taxon>
        <taxon>Actinomycetota</taxon>
        <taxon>Actinomycetes</taxon>
        <taxon>Kitasatosporales</taxon>
        <taxon>Streptomycetaceae</taxon>
        <taxon>Streptomyces</taxon>
    </lineage>
</organism>
<proteinExistence type="predicted"/>
<dbReference type="Gene3D" id="3.40.50.1820">
    <property type="entry name" value="alpha/beta hydrolase"/>
    <property type="match status" value="1"/>
</dbReference>
<evidence type="ECO:0000313" key="2">
    <source>
        <dbReference type="EMBL" id="WEB39177.1"/>
    </source>
</evidence>
<dbReference type="InterPro" id="IPR000073">
    <property type="entry name" value="AB_hydrolase_1"/>
</dbReference>
<sequence>MVWLRERHQAVQAPAREGRYADLYTRWFGPLPSADAPVIVLIHGLGLSGRYFTPIARRLAARGHTVVVPDLPGNARPRASVRATPDVQELAAMLGRWHTAVGIGQCVLVAHSAGCQVSSAFAARNPQLVARMVLTGPAPDPDVPSAWRQLWRLLADAPREPLPLLFLVIRDYLRTGPLRFLSALRRALSDAEGPFEARLSVISAPTLVIRGSSDTLASAEWTERAAALLERGRAIVVSGAGHAVHFRKPQIVAALIEDFLCEGTGS</sequence>
<keyword evidence="2" id="KW-0378">Hydrolase</keyword>
<dbReference type="Pfam" id="PF12697">
    <property type="entry name" value="Abhydrolase_6"/>
    <property type="match status" value="1"/>
</dbReference>
<dbReference type="SUPFAM" id="SSF53474">
    <property type="entry name" value="alpha/beta-Hydrolases"/>
    <property type="match status" value="1"/>
</dbReference>
<dbReference type="EMBL" id="CP095749">
    <property type="protein sequence ID" value="WEB39177.1"/>
    <property type="molecule type" value="Genomic_DNA"/>
</dbReference>
<gene>
    <name evidence="2" type="ORF">MOV08_07680</name>
</gene>
<reference evidence="2 3" key="1">
    <citation type="submission" date="2022-03" db="EMBL/GenBank/DDBJ databases">
        <title>Streptomyces yunnanensis P86,complete genome.</title>
        <authorList>
            <person name="Chen S."/>
            <person name="Zhang Q."/>
        </authorList>
    </citation>
    <scope>NUCLEOTIDE SEQUENCE [LARGE SCALE GENOMIC DNA]</scope>
    <source>
        <strain evidence="2 3">P86</strain>
    </source>
</reference>
<dbReference type="GO" id="GO:0016787">
    <property type="term" value="F:hydrolase activity"/>
    <property type="evidence" value="ECO:0007669"/>
    <property type="project" value="UniProtKB-KW"/>
</dbReference>
<dbReference type="PANTHER" id="PTHR43194:SF2">
    <property type="entry name" value="PEROXISOMAL MEMBRANE PROTEIN LPX1"/>
    <property type="match status" value="1"/>
</dbReference>